<evidence type="ECO:0000313" key="4">
    <source>
        <dbReference type="Proteomes" id="UP000436088"/>
    </source>
</evidence>
<evidence type="ECO:0000256" key="1">
    <source>
        <dbReference type="ARBA" id="ARBA00023186"/>
    </source>
</evidence>
<dbReference type="CDD" id="cd06257">
    <property type="entry name" value="DnaJ"/>
    <property type="match status" value="1"/>
</dbReference>
<dbReference type="SUPFAM" id="SSF49493">
    <property type="entry name" value="HSP40/DnaJ peptide-binding domain"/>
    <property type="match status" value="1"/>
</dbReference>
<dbReference type="GO" id="GO:0051082">
    <property type="term" value="F:unfolded protein binding"/>
    <property type="evidence" value="ECO:0007669"/>
    <property type="project" value="InterPro"/>
</dbReference>
<dbReference type="PROSITE" id="PS50076">
    <property type="entry name" value="DNAJ_2"/>
    <property type="match status" value="1"/>
</dbReference>
<keyword evidence="4" id="KW-1185">Reference proteome</keyword>
<dbReference type="Proteomes" id="UP000436088">
    <property type="component" value="Unassembled WGS sequence"/>
</dbReference>
<dbReference type="Gene3D" id="2.60.260.20">
    <property type="entry name" value="Urease metallochaperone UreE, N-terminal domain"/>
    <property type="match status" value="1"/>
</dbReference>
<dbReference type="InterPro" id="IPR018253">
    <property type="entry name" value="DnaJ_domain_CS"/>
</dbReference>
<dbReference type="SUPFAM" id="SSF46565">
    <property type="entry name" value="Chaperone J-domain"/>
    <property type="match status" value="1"/>
</dbReference>
<dbReference type="PANTHER" id="PTHR24078">
    <property type="entry name" value="DNAJ HOMOLOG SUBFAMILY C MEMBER"/>
    <property type="match status" value="1"/>
</dbReference>
<dbReference type="GO" id="GO:0051087">
    <property type="term" value="F:protein-folding chaperone binding"/>
    <property type="evidence" value="ECO:0007669"/>
    <property type="project" value="TreeGrafter"/>
</dbReference>
<evidence type="ECO:0000313" key="3">
    <source>
        <dbReference type="EMBL" id="KAE8679956.1"/>
    </source>
</evidence>
<dbReference type="PRINTS" id="PR00625">
    <property type="entry name" value="JDOMAIN"/>
</dbReference>
<feature type="domain" description="J" evidence="2">
    <location>
        <begin position="4"/>
        <end position="70"/>
    </location>
</feature>
<dbReference type="PANTHER" id="PTHR24078:SF553">
    <property type="entry name" value="DNAJ HOMOLOG SUBFAMILY B MEMBER 5"/>
    <property type="match status" value="1"/>
</dbReference>
<comment type="caution">
    <text evidence="3">The sequence shown here is derived from an EMBL/GenBank/DDBJ whole genome shotgun (WGS) entry which is preliminary data.</text>
</comment>
<dbReference type="GO" id="GO:0006457">
    <property type="term" value="P:protein folding"/>
    <property type="evidence" value="ECO:0007669"/>
    <property type="project" value="InterPro"/>
</dbReference>
<dbReference type="InterPro" id="IPR036869">
    <property type="entry name" value="J_dom_sf"/>
</dbReference>
<reference evidence="3" key="1">
    <citation type="submission" date="2019-09" db="EMBL/GenBank/DDBJ databases">
        <title>Draft genome information of white flower Hibiscus syriacus.</title>
        <authorList>
            <person name="Kim Y.-M."/>
        </authorList>
    </citation>
    <scope>NUCLEOTIDE SEQUENCE [LARGE SCALE GENOMIC DNA]</scope>
    <source>
        <strain evidence="3">YM2019G1</strain>
    </source>
</reference>
<dbReference type="AlphaFoldDB" id="A0A6A2YHS0"/>
<gene>
    <name evidence="3" type="ORF">F3Y22_tig00111392pilonHSYRG00053</name>
</gene>
<dbReference type="PROSITE" id="PS00636">
    <property type="entry name" value="DNAJ_1"/>
    <property type="match status" value="1"/>
</dbReference>
<accession>A0A6A2YHS0</accession>
<evidence type="ECO:0000259" key="2">
    <source>
        <dbReference type="PROSITE" id="PS50076"/>
    </source>
</evidence>
<dbReference type="Pfam" id="PF00226">
    <property type="entry name" value="DnaJ"/>
    <property type="match status" value="1"/>
</dbReference>
<dbReference type="SMART" id="SM00271">
    <property type="entry name" value="DnaJ"/>
    <property type="match status" value="1"/>
</dbReference>
<protein>
    <submittedName>
        <fullName evidence="3">DnaJ-like protein subfamily B member 6</fullName>
    </submittedName>
</protein>
<dbReference type="InterPro" id="IPR002939">
    <property type="entry name" value="DnaJ_C"/>
</dbReference>
<dbReference type="Gene3D" id="1.10.287.110">
    <property type="entry name" value="DnaJ domain"/>
    <property type="match status" value="1"/>
</dbReference>
<dbReference type="InterPro" id="IPR008971">
    <property type="entry name" value="HSP40/DnaJ_pept-bd"/>
</dbReference>
<sequence length="200" mass="22640">MGLDYYKILKVDRNVNDEDLKKSYKKLAMKWHPDKNLSNNEDSEARFKQIVEAYEVLRDPLKRTVYDQYGEEGLNGAAAPPPAPGGISFFSAGYGPTTFRVNPQNADDKFAEFFGKTMQVEEILTINMRTGWKKGMKITFAGKGDEQPKVTPVDLIFIIDEKQHNVFTLDDNDLIVAQKITLVDALYGITLILLPWMTGI</sequence>
<name>A0A6A2YHS0_HIBSY</name>
<dbReference type="InterPro" id="IPR001623">
    <property type="entry name" value="DnaJ_domain"/>
</dbReference>
<organism evidence="3 4">
    <name type="scientific">Hibiscus syriacus</name>
    <name type="common">Rose of Sharon</name>
    <dbReference type="NCBI Taxonomy" id="106335"/>
    <lineage>
        <taxon>Eukaryota</taxon>
        <taxon>Viridiplantae</taxon>
        <taxon>Streptophyta</taxon>
        <taxon>Embryophyta</taxon>
        <taxon>Tracheophyta</taxon>
        <taxon>Spermatophyta</taxon>
        <taxon>Magnoliopsida</taxon>
        <taxon>eudicotyledons</taxon>
        <taxon>Gunneridae</taxon>
        <taxon>Pentapetalae</taxon>
        <taxon>rosids</taxon>
        <taxon>malvids</taxon>
        <taxon>Malvales</taxon>
        <taxon>Malvaceae</taxon>
        <taxon>Malvoideae</taxon>
        <taxon>Hibiscus</taxon>
    </lineage>
</organism>
<dbReference type="FunFam" id="1.10.287.110:FF:000020">
    <property type="entry name" value="DnaJ subfamily B member 13"/>
    <property type="match status" value="1"/>
</dbReference>
<dbReference type="Pfam" id="PF01556">
    <property type="entry name" value="DnaJ_C"/>
    <property type="match status" value="1"/>
</dbReference>
<dbReference type="EMBL" id="VEPZ02001327">
    <property type="protein sequence ID" value="KAE8679956.1"/>
    <property type="molecule type" value="Genomic_DNA"/>
</dbReference>
<proteinExistence type="predicted"/>
<dbReference type="InterPro" id="IPR051339">
    <property type="entry name" value="DnaJ_subfamily_B"/>
</dbReference>
<dbReference type="GO" id="GO:0005829">
    <property type="term" value="C:cytosol"/>
    <property type="evidence" value="ECO:0007669"/>
    <property type="project" value="TreeGrafter"/>
</dbReference>
<keyword evidence="1" id="KW-0143">Chaperone</keyword>